<evidence type="ECO:0000313" key="1">
    <source>
        <dbReference type="EMBL" id="PIE34069.1"/>
    </source>
</evidence>
<comment type="caution">
    <text evidence="1">The sequence shown here is derived from an EMBL/GenBank/DDBJ whole genome shotgun (WGS) entry which is preliminary data.</text>
</comment>
<dbReference type="AlphaFoldDB" id="A0A2G6KGY1"/>
<reference evidence="1 2" key="1">
    <citation type="submission" date="2017-10" db="EMBL/GenBank/DDBJ databases">
        <title>Novel microbial diversity and functional potential in the marine mammal oral microbiome.</title>
        <authorList>
            <person name="Dudek N.K."/>
            <person name="Sun C.L."/>
            <person name="Burstein D."/>
            <person name="Kantor R.S."/>
            <person name="Aliaga Goltsman D.S."/>
            <person name="Bik E.M."/>
            <person name="Thomas B.C."/>
            <person name="Banfield J.F."/>
            <person name="Relman D.A."/>
        </authorList>
    </citation>
    <scope>NUCLEOTIDE SEQUENCE [LARGE SCALE GENOMIC DNA]</scope>
    <source>
        <strain evidence="1">DOLJORAL78_47_16</strain>
    </source>
</reference>
<organism evidence="1 2">
    <name type="scientific">candidate division KSB3 bacterium</name>
    <dbReference type="NCBI Taxonomy" id="2044937"/>
    <lineage>
        <taxon>Bacteria</taxon>
        <taxon>candidate division KSB3</taxon>
    </lineage>
</organism>
<protein>
    <submittedName>
        <fullName evidence="1">Uncharacterized protein</fullName>
    </submittedName>
</protein>
<dbReference type="InterPro" id="IPR011044">
    <property type="entry name" value="Quino_amine_DH_bsu"/>
</dbReference>
<accession>A0A2G6KGY1</accession>
<gene>
    <name evidence="1" type="ORF">CSA56_09135</name>
</gene>
<dbReference type="Proteomes" id="UP000230821">
    <property type="component" value="Unassembled WGS sequence"/>
</dbReference>
<evidence type="ECO:0000313" key="2">
    <source>
        <dbReference type="Proteomes" id="UP000230821"/>
    </source>
</evidence>
<dbReference type="EMBL" id="PDSK01000092">
    <property type="protein sequence ID" value="PIE34069.1"/>
    <property type="molecule type" value="Genomic_DNA"/>
</dbReference>
<name>A0A2G6KGY1_9BACT</name>
<dbReference type="SUPFAM" id="SSF50969">
    <property type="entry name" value="YVTN repeat-like/Quinoprotein amine dehydrogenase"/>
    <property type="match status" value="1"/>
</dbReference>
<sequence length="248" mass="27333">MTLIVLLLLIPFQAESQTSQVEPHQMPGLILEPLPSSGKTLCAINLRDAEPLWFLFDSAGNTQLGTHSTAFGYINSMKASPDGQYLAVISVGEGHSMLEVVELQQFIQQRTYQVVQQIDPYPGTISLEGWKGSQLHVRSDMLLTHRDLSTGRVPDTMTLGSEETFAVSIITGDVSGVSDGAKNPAEHYVKVLLDQSIGKMEKDKALVNLLSSHLGELTLTKLIELLEQEQDPKRINRLLDEINKLQGK</sequence>
<proteinExistence type="predicted"/>